<dbReference type="EMBL" id="FQYI01000012">
    <property type="protein sequence ID" value="SHJ21429.1"/>
    <property type="molecule type" value="Genomic_DNA"/>
</dbReference>
<keyword evidence="2" id="KW-1185">Reference proteome</keyword>
<dbReference type="AlphaFoldDB" id="A0A1M6HH26"/>
<protein>
    <submittedName>
        <fullName evidence="1">AAA domain-containing protein</fullName>
    </submittedName>
</protein>
<dbReference type="InterPro" id="IPR027417">
    <property type="entry name" value="P-loop_NTPase"/>
</dbReference>
<sequence length="319" mass="35710">MALIKKPNELEINPYIKALIYGQAGTGKTTLALSAPKPLLFDFDGGIHRVHPSHRVDTVQIKSYQDFIDVLGEDLSSYQTLVIDTGGKMLDYMADYIVKNNPKMGRPNGMLTLQGYGERKAMFTNLIKKVGIMKKHIVFVAHRETRTEGDDTRYVPLFGGSNYDSLVTELDLVGYIEMNGTERTITFNPTSRNDGKNTCNLPAVMKLPVIVDADGNQTAPNQFLTKQVIEAYENRLKQSGEEQEKYDEVMEEIRGEINLITDAPMANDFVKRIDAFDHIGNSKAVAGKLLKNKADELGLKFDKETKKYSHKDVAEPAEV</sequence>
<reference evidence="1 2" key="1">
    <citation type="submission" date="2016-11" db="EMBL/GenBank/DDBJ databases">
        <authorList>
            <person name="Jaros S."/>
            <person name="Januszkiewicz K."/>
            <person name="Wedrychowicz H."/>
        </authorList>
    </citation>
    <scope>NUCLEOTIDE SEQUENCE [LARGE SCALE GENOMIC DNA]</scope>
    <source>
        <strain evidence="1 2">DSM 25479</strain>
    </source>
</reference>
<dbReference type="SUPFAM" id="SSF52540">
    <property type="entry name" value="P-loop containing nucleoside triphosphate hydrolases"/>
    <property type="match status" value="1"/>
</dbReference>
<dbReference type="RefSeq" id="WP_073180903.1">
    <property type="nucleotide sequence ID" value="NZ_FQYI01000012.1"/>
</dbReference>
<evidence type="ECO:0000313" key="1">
    <source>
        <dbReference type="EMBL" id="SHJ21429.1"/>
    </source>
</evidence>
<accession>A0A1M6HH26</accession>
<gene>
    <name evidence="1" type="ORF">SAMN05443429_11258</name>
</gene>
<name>A0A1M6HH26_9FLAO</name>
<dbReference type="OrthoDB" id="787720at2"/>
<dbReference type="STRING" id="1118202.SAMN05443429_11258"/>
<organism evidence="1 2">
    <name type="scientific">Cruoricaptor ignavus</name>
    <dbReference type="NCBI Taxonomy" id="1118202"/>
    <lineage>
        <taxon>Bacteria</taxon>
        <taxon>Pseudomonadati</taxon>
        <taxon>Bacteroidota</taxon>
        <taxon>Flavobacteriia</taxon>
        <taxon>Flavobacteriales</taxon>
        <taxon>Weeksellaceae</taxon>
        <taxon>Cruoricaptor</taxon>
    </lineage>
</organism>
<dbReference type="Pfam" id="PF13479">
    <property type="entry name" value="AAA_24"/>
    <property type="match status" value="1"/>
</dbReference>
<proteinExistence type="predicted"/>
<evidence type="ECO:0000313" key="2">
    <source>
        <dbReference type="Proteomes" id="UP000184335"/>
    </source>
</evidence>
<dbReference type="Proteomes" id="UP000184335">
    <property type="component" value="Unassembled WGS sequence"/>
</dbReference>